<gene>
    <name evidence="1" type="ORF">SAMN02745782_01547</name>
</gene>
<evidence type="ECO:0000313" key="2">
    <source>
        <dbReference type="Proteomes" id="UP000190834"/>
    </source>
</evidence>
<dbReference type="RefSeq" id="WP_078925938.1">
    <property type="nucleotide sequence ID" value="NZ_FUXB01000006.1"/>
</dbReference>
<keyword evidence="2" id="KW-1185">Reference proteome</keyword>
<protein>
    <submittedName>
        <fullName evidence="1">Uncharacterized protein</fullName>
    </submittedName>
</protein>
<accession>A0A1T4P0Q0</accession>
<evidence type="ECO:0000313" key="1">
    <source>
        <dbReference type="EMBL" id="SJZ85021.1"/>
    </source>
</evidence>
<dbReference type="OrthoDB" id="5891984at2"/>
<reference evidence="2" key="1">
    <citation type="submission" date="2017-02" db="EMBL/GenBank/DDBJ databases">
        <authorList>
            <person name="Varghese N."/>
            <person name="Submissions S."/>
        </authorList>
    </citation>
    <scope>NUCLEOTIDE SEQUENCE [LARGE SCALE GENOMIC DNA]</scope>
    <source>
        <strain evidence="2">DSM 19608</strain>
    </source>
</reference>
<proteinExistence type="predicted"/>
<dbReference type="EMBL" id="FUXB01000006">
    <property type="protein sequence ID" value="SJZ85021.1"/>
    <property type="molecule type" value="Genomic_DNA"/>
</dbReference>
<sequence>MNQYPTIHLQIVESTSKAVNTQWPAVMTFPQRCQDTIFSLPQQPITLAHPVRWIIHVDLRKLAQWLAPTIH</sequence>
<organism evidence="1 2">
    <name type="scientific">Vibrio cincinnatiensis DSM 19608</name>
    <dbReference type="NCBI Taxonomy" id="1123491"/>
    <lineage>
        <taxon>Bacteria</taxon>
        <taxon>Pseudomonadati</taxon>
        <taxon>Pseudomonadota</taxon>
        <taxon>Gammaproteobacteria</taxon>
        <taxon>Vibrionales</taxon>
        <taxon>Vibrionaceae</taxon>
        <taxon>Vibrio</taxon>
    </lineage>
</organism>
<dbReference type="AlphaFoldDB" id="A0A1T4P0Q0"/>
<dbReference type="GeneID" id="70581789"/>
<name>A0A1T4P0Q0_VIBCI</name>
<dbReference type="Proteomes" id="UP000190834">
    <property type="component" value="Unassembled WGS sequence"/>
</dbReference>